<evidence type="ECO:0000256" key="7">
    <source>
        <dbReference type="SAM" id="Phobius"/>
    </source>
</evidence>
<gene>
    <name evidence="9" type="ORF">S12H4_14248</name>
</gene>
<keyword evidence="5 7" id="KW-1133">Transmembrane helix</keyword>
<dbReference type="InterPro" id="IPR050809">
    <property type="entry name" value="UgpAE/MalFG_permease"/>
</dbReference>
<comment type="caution">
    <text evidence="9">The sequence shown here is derived from an EMBL/GenBank/DDBJ whole genome shotgun (WGS) entry which is preliminary data.</text>
</comment>
<keyword evidence="4 7" id="KW-0812">Transmembrane</keyword>
<dbReference type="CDD" id="cd06261">
    <property type="entry name" value="TM_PBP2"/>
    <property type="match status" value="1"/>
</dbReference>
<keyword evidence="6 7" id="KW-0472">Membrane</keyword>
<dbReference type="PANTHER" id="PTHR43227:SF8">
    <property type="entry name" value="DIACETYLCHITOBIOSE UPTAKE SYSTEM PERMEASE PROTEIN DASB"/>
    <property type="match status" value="1"/>
</dbReference>
<dbReference type="EMBL" id="BARW01006787">
    <property type="protein sequence ID" value="GAI80734.1"/>
    <property type="molecule type" value="Genomic_DNA"/>
</dbReference>
<name>X1TL04_9ZZZZ</name>
<evidence type="ECO:0000256" key="6">
    <source>
        <dbReference type="ARBA" id="ARBA00023136"/>
    </source>
</evidence>
<comment type="subcellular location">
    <subcellularLocation>
        <location evidence="1">Cell membrane</location>
        <topology evidence="1">Multi-pass membrane protein</topology>
    </subcellularLocation>
</comment>
<feature type="domain" description="ABC transmembrane type-1" evidence="8">
    <location>
        <begin position="1"/>
        <end position="108"/>
    </location>
</feature>
<dbReference type="GO" id="GO:0055085">
    <property type="term" value="P:transmembrane transport"/>
    <property type="evidence" value="ECO:0007669"/>
    <property type="project" value="InterPro"/>
</dbReference>
<dbReference type="Pfam" id="PF00528">
    <property type="entry name" value="BPD_transp_1"/>
    <property type="match status" value="1"/>
</dbReference>
<feature type="transmembrane region" description="Helical" evidence="7">
    <location>
        <begin position="87"/>
        <end position="109"/>
    </location>
</feature>
<dbReference type="PROSITE" id="PS50928">
    <property type="entry name" value="ABC_TM1"/>
    <property type="match status" value="1"/>
</dbReference>
<sequence>MVILSAAYKGIPNELLEAARVDGANEFQVFWRITLPVMKPTIAVVATTMVINVLKVFDIVYVMTNGAHGTEVVANRMYKEMFHFNNFGRASAIAVILLLAIIPVMIINIRRFQEQEAMR</sequence>
<accession>X1TL04</accession>
<evidence type="ECO:0000256" key="1">
    <source>
        <dbReference type="ARBA" id="ARBA00004651"/>
    </source>
</evidence>
<dbReference type="AlphaFoldDB" id="X1TL04"/>
<evidence type="ECO:0000259" key="8">
    <source>
        <dbReference type="PROSITE" id="PS50928"/>
    </source>
</evidence>
<dbReference type="InterPro" id="IPR000515">
    <property type="entry name" value="MetI-like"/>
</dbReference>
<dbReference type="Gene3D" id="1.10.3720.10">
    <property type="entry name" value="MetI-like"/>
    <property type="match status" value="1"/>
</dbReference>
<reference evidence="9" key="1">
    <citation type="journal article" date="2014" name="Front. Microbiol.">
        <title>High frequency of phylogenetically diverse reductive dehalogenase-homologous genes in deep subseafloor sedimentary metagenomes.</title>
        <authorList>
            <person name="Kawai M."/>
            <person name="Futagami T."/>
            <person name="Toyoda A."/>
            <person name="Takaki Y."/>
            <person name="Nishi S."/>
            <person name="Hori S."/>
            <person name="Arai W."/>
            <person name="Tsubouchi T."/>
            <person name="Morono Y."/>
            <person name="Uchiyama I."/>
            <person name="Ito T."/>
            <person name="Fujiyama A."/>
            <person name="Inagaki F."/>
            <person name="Takami H."/>
        </authorList>
    </citation>
    <scope>NUCLEOTIDE SEQUENCE</scope>
    <source>
        <strain evidence="9">Expedition CK06-06</strain>
    </source>
</reference>
<evidence type="ECO:0000256" key="4">
    <source>
        <dbReference type="ARBA" id="ARBA00022692"/>
    </source>
</evidence>
<evidence type="ECO:0000256" key="5">
    <source>
        <dbReference type="ARBA" id="ARBA00022989"/>
    </source>
</evidence>
<feature type="transmembrane region" description="Helical" evidence="7">
    <location>
        <begin position="42"/>
        <end position="63"/>
    </location>
</feature>
<dbReference type="GO" id="GO:0005886">
    <property type="term" value="C:plasma membrane"/>
    <property type="evidence" value="ECO:0007669"/>
    <property type="project" value="UniProtKB-SubCell"/>
</dbReference>
<proteinExistence type="predicted"/>
<keyword evidence="3" id="KW-1003">Cell membrane</keyword>
<organism evidence="9">
    <name type="scientific">marine sediment metagenome</name>
    <dbReference type="NCBI Taxonomy" id="412755"/>
    <lineage>
        <taxon>unclassified sequences</taxon>
        <taxon>metagenomes</taxon>
        <taxon>ecological metagenomes</taxon>
    </lineage>
</organism>
<evidence type="ECO:0000313" key="9">
    <source>
        <dbReference type="EMBL" id="GAI80734.1"/>
    </source>
</evidence>
<evidence type="ECO:0000256" key="3">
    <source>
        <dbReference type="ARBA" id="ARBA00022475"/>
    </source>
</evidence>
<keyword evidence="2" id="KW-0813">Transport</keyword>
<dbReference type="SUPFAM" id="SSF161098">
    <property type="entry name" value="MetI-like"/>
    <property type="match status" value="1"/>
</dbReference>
<dbReference type="InterPro" id="IPR035906">
    <property type="entry name" value="MetI-like_sf"/>
</dbReference>
<evidence type="ECO:0000256" key="2">
    <source>
        <dbReference type="ARBA" id="ARBA00022448"/>
    </source>
</evidence>
<protein>
    <recommendedName>
        <fullName evidence="8">ABC transmembrane type-1 domain-containing protein</fullName>
    </recommendedName>
</protein>
<dbReference type="PANTHER" id="PTHR43227">
    <property type="entry name" value="BLL4140 PROTEIN"/>
    <property type="match status" value="1"/>
</dbReference>